<dbReference type="NCBIfam" id="TIGR01444">
    <property type="entry name" value="fkbM_fam"/>
    <property type="match status" value="1"/>
</dbReference>
<feature type="domain" description="Methyltransferase FkbM" evidence="2">
    <location>
        <begin position="41"/>
        <end position="195"/>
    </location>
</feature>
<accession>A0ABX0DT11</accession>
<proteinExistence type="predicted"/>
<name>A0ABX0DT11_9ACTN</name>
<gene>
    <name evidence="3" type="ORF">G6048_23645</name>
</gene>
<keyword evidence="3" id="KW-0489">Methyltransferase</keyword>
<dbReference type="Pfam" id="PF05050">
    <property type="entry name" value="Methyltransf_21"/>
    <property type="match status" value="1"/>
</dbReference>
<feature type="compositionally biased region" description="Low complexity" evidence="1">
    <location>
        <begin position="304"/>
        <end position="328"/>
    </location>
</feature>
<evidence type="ECO:0000259" key="2">
    <source>
        <dbReference type="Pfam" id="PF05050"/>
    </source>
</evidence>
<protein>
    <submittedName>
        <fullName evidence="3">FkbM family methyltransferase</fullName>
    </submittedName>
</protein>
<dbReference type="Gene3D" id="3.40.50.150">
    <property type="entry name" value="Vaccinia Virus protein VP39"/>
    <property type="match status" value="1"/>
</dbReference>
<dbReference type="PANTHER" id="PTHR34203:SF15">
    <property type="entry name" value="SLL1173 PROTEIN"/>
    <property type="match status" value="1"/>
</dbReference>
<evidence type="ECO:0000313" key="3">
    <source>
        <dbReference type="EMBL" id="NGO45021.1"/>
    </source>
</evidence>
<dbReference type="InterPro" id="IPR052514">
    <property type="entry name" value="SAM-dependent_MTase"/>
</dbReference>
<comment type="caution">
    <text evidence="3">The sequence shown here is derived from an EMBL/GenBank/DDBJ whole genome shotgun (WGS) entry which is preliminary data.</text>
</comment>
<feature type="region of interest" description="Disordered" evidence="1">
    <location>
        <begin position="260"/>
        <end position="328"/>
    </location>
</feature>
<dbReference type="GO" id="GO:0008168">
    <property type="term" value="F:methyltransferase activity"/>
    <property type="evidence" value="ECO:0007669"/>
    <property type="project" value="UniProtKB-KW"/>
</dbReference>
<dbReference type="InterPro" id="IPR006342">
    <property type="entry name" value="FkbM_mtfrase"/>
</dbReference>
<sequence length="328" mass="35805">MTLAARLAPFIPLRLVAAAARLVYPRFEPELARLPELCPPDCGTAVDVGGWYGPWTRRLSDRAGRVVTVEPVPHLARLLTDATPGNVRVVRAAASDHQGTARLWLPPGDQGDRGVSSLIRRDIHARALDVPCVTLDSLDLHDVGFVKIDVDGNELAVLHGATALLTRDRPALFIELEARIQPIAPVVSHLAQHGYEGWVLPGDTWLPLSSFDLEAHQAGASHVVSQGLLRRVLPFRGNGYIRYVNSVLFLPDGRRPGERLVRDERSVPDDRSVPDHPSERDDGTRVREDGTHARREATHPPLHPARLPARPAAPHGRPQSGPGRGSPS</sequence>
<dbReference type="InterPro" id="IPR029063">
    <property type="entry name" value="SAM-dependent_MTases_sf"/>
</dbReference>
<evidence type="ECO:0000256" key="1">
    <source>
        <dbReference type="SAM" id="MobiDB-lite"/>
    </source>
</evidence>
<feature type="compositionally biased region" description="Basic and acidic residues" evidence="1">
    <location>
        <begin position="260"/>
        <end position="298"/>
    </location>
</feature>
<reference evidence="3 4" key="1">
    <citation type="submission" date="2020-02" db="EMBL/GenBank/DDBJ databases">
        <title>Whole-genome analyses of novel actinobacteria.</title>
        <authorList>
            <person name="Sahin N."/>
            <person name="Tokatli A."/>
        </authorList>
    </citation>
    <scope>NUCLEOTIDE SEQUENCE [LARGE SCALE GENOMIC DNA]</scope>
    <source>
        <strain evidence="3 4">YC419</strain>
    </source>
</reference>
<dbReference type="PANTHER" id="PTHR34203">
    <property type="entry name" value="METHYLTRANSFERASE, FKBM FAMILY PROTEIN"/>
    <property type="match status" value="1"/>
</dbReference>
<organism evidence="3 4">
    <name type="scientific">Streptomyces ureilyticus</name>
    <dbReference type="NCBI Taxonomy" id="1775131"/>
    <lineage>
        <taxon>Bacteria</taxon>
        <taxon>Bacillati</taxon>
        <taxon>Actinomycetota</taxon>
        <taxon>Actinomycetes</taxon>
        <taxon>Kitasatosporales</taxon>
        <taxon>Streptomycetaceae</taxon>
        <taxon>Streptomyces</taxon>
    </lineage>
</organism>
<dbReference type="RefSeq" id="WP_165341592.1">
    <property type="nucleotide sequence ID" value="NZ_JAAKZX010000078.1"/>
</dbReference>
<evidence type="ECO:0000313" key="4">
    <source>
        <dbReference type="Proteomes" id="UP001518140"/>
    </source>
</evidence>
<dbReference type="EMBL" id="JAAKZX010000078">
    <property type="protein sequence ID" value="NGO45021.1"/>
    <property type="molecule type" value="Genomic_DNA"/>
</dbReference>
<keyword evidence="3" id="KW-0808">Transferase</keyword>
<dbReference type="Proteomes" id="UP001518140">
    <property type="component" value="Unassembled WGS sequence"/>
</dbReference>
<dbReference type="SUPFAM" id="SSF53335">
    <property type="entry name" value="S-adenosyl-L-methionine-dependent methyltransferases"/>
    <property type="match status" value="1"/>
</dbReference>
<keyword evidence="4" id="KW-1185">Reference proteome</keyword>
<dbReference type="GO" id="GO:0032259">
    <property type="term" value="P:methylation"/>
    <property type="evidence" value="ECO:0007669"/>
    <property type="project" value="UniProtKB-KW"/>
</dbReference>